<dbReference type="SMART" id="SM00342">
    <property type="entry name" value="HTH_ARAC"/>
    <property type="match status" value="1"/>
</dbReference>
<keyword evidence="3" id="KW-0804">Transcription</keyword>
<dbReference type="PROSITE" id="PS01124">
    <property type="entry name" value="HTH_ARAC_FAMILY_2"/>
    <property type="match status" value="1"/>
</dbReference>
<evidence type="ECO:0000256" key="1">
    <source>
        <dbReference type="ARBA" id="ARBA00023015"/>
    </source>
</evidence>
<dbReference type="OrthoDB" id="2559672at2"/>
<dbReference type="AlphaFoldDB" id="A0A2P8I0A1"/>
<evidence type="ECO:0000313" key="5">
    <source>
        <dbReference type="EMBL" id="PSL51874.1"/>
    </source>
</evidence>
<protein>
    <submittedName>
        <fullName evidence="5">AraC-like DNA-binding protein</fullName>
    </submittedName>
</protein>
<dbReference type="Pfam" id="PF12833">
    <property type="entry name" value="HTH_18"/>
    <property type="match status" value="1"/>
</dbReference>
<dbReference type="Gene3D" id="1.10.10.60">
    <property type="entry name" value="Homeodomain-like"/>
    <property type="match status" value="1"/>
</dbReference>
<evidence type="ECO:0000256" key="3">
    <source>
        <dbReference type="ARBA" id="ARBA00023163"/>
    </source>
</evidence>
<reference evidence="5 6" key="1">
    <citation type="submission" date="2018-03" db="EMBL/GenBank/DDBJ databases">
        <title>Genomic Encyclopedia of Type Strains, Phase III (KMG-III): the genomes of soil and plant-associated and newly described type strains.</title>
        <authorList>
            <person name="Whitman W."/>
        </authorList>
    </citation>
    <scope>NUCLEOTIDE SEQUENCE [LARGE SCALE GENOMIC DNA]</scope>
    <source>
        <strain evidence="5 6">CGMCC 4.7097</strain>
    </source>
</reference>
<dbReference type="PANTHER" id="PTHR46796:SF15">
    <property type="entry name" value="BLL1074 PROTEIN"/>
    <property type="match status" value="1"/>
</dbReference>
<evidence type="ECO:0000256" key="2">
    <source>
        <dbReference type="ARBA" id="ARBA00023125"/>
    </source>
</evidence>
<gene>
    <name evidence="5" type="ORF">B0I31_11768</name>
</gene>
<dbReference type="GO" id="GO:0043565">
    <property type="term" value="F:sequence-specific DNA binding"/>
    <property type="evidence" value="ECO:0007669"/>
    <property type="project" value="InterPro"/>
</dbReference>
<dbReference type="PANTHER" id="PTHR46796">
    <property type="entry name" value="HTH-TYPE TRANSCRIPTIONAL ACTIVATOR RHAS-RELATED"/>
    <property type="match status" value="1"/>
</dbReference>
<dbReference type="InterPro" id="IPR018060">
    <property type="entry name" value="HTH_AraC"/>
</dbReference>
<evidence type="ECO:0000259" key="4">
    <source>
        <dbReference type="PROSITE" id="PS01124"/>
    </source>
</evidence>
<proteinExistence type="predicted"/>
<keyword evidence="6" id="KW-1185">Reference proteome</keyword>
<keyword evidence="1" id="KW-0805">Transcription regulation</keyword>
<comment type="caution">
    <text evidence="5">The sequence shown here is derived from an EMBL/GenBank/DDBJ whole genome shotgun (WGS) entry which is preliminary data.</text>
</comment>
<dbReference type="RefSeq" id="WP_106619523.1">
    <property type="nucleotide sequence ID" value="NZ_PYAX01000017.1"/>
</dbReference>
<dbReference type="InterPro" id="IPR009057">
    <property type="entry name" value="Homeodomain-like_sf"/>
</dbReference>
<dbReference type="InterPro" id="IPR050204">
    <property type="entry name" value="AraC_XylS_family_regulators"/>
</dbReference>
<keyword evidence="2 5" id="KW-0238">DNA-binding</keyword>
<dbReference type="GO" id="GO:0003700">
    <property type="term" value="F:DNA-binding transcription factor activity"/>
    <property type="evidence" value="ECO:0007669"/>
    <property type="project" value="InterPro"/>
</dbReference>
<accession>A0A2P8I0A1</accession>
<evidence type="ECO:0000313" key="6">
    <source>
        <dbReference type="Proteomes" id="UP000241118"/>
    </source>
</evidence>
<organism evidence="5 6">
    <name type="scientific">Saccharothrix carnea</name>
    <dbReference type="NCBI Taxonomy" id="1280637"/>
    <lineage>
        <taxon>Bacteria</taxon>
        <taxon>Bacillati</taxon>
        <taxon>Actinomycetota</taxon>
        <taxon>Actinomycetes</taxon>
        <taxon>Pseudonocardiales</taxon>
        <taxon>Pseudonocardiaceae</taxon>
        <taxon>Saccharothrix</taxon>
    </lineage>
</organism>
<dbReference type="Proteomes" id="UP000241118">
    <property type="component" value="Unassembled WGS sequence"/>
</dbReference>
<name>A0A2P8I0A1_SACCR</name>
<sequence>MAGWSLVVPGRDVARTPAERVFGLPDPRLADHVLTYTAHDYRWMDPTSWRMAPLGVVVVSVELEAPPVRRSTAPDPAAGRDVPTSPVLGLRDRPWTVEQAGPSRGITIAMTPVGAYALFGLPLRELANAAIGLDDLLGAQARLLTERIAEAPDWPARFRLLDDHLAARVRHGLVLTRQVHGAWQRLTASAGRVRVDALADEVGWTRHHLAARFREQIGLPPKAVARVARLHHAVSLLTGASPPAWADVAQACGYADQSHLNRDFRALTGCTPTEFLAGRATRVGR</sequence>
<feature type="domain" description="HTH araC/xylS-type" evidence="4">
    <location>
        <begin position="177"/>
        <end position="278"/>
    </location>
</feature>
<dbReference type="SUPFAM" id="SSF46689">
    <property type="entry name" value="Homeodomain-like"/>
    <property type="match status" value="1"/>
</dbReference>
<dbReference type="EMBL" id="PYAX01000017">
    <property type="protein sequence ID" value="PSL51874.1"/>
    <property type="molecule type" value="Genomic_DNA"/>
</dbReference>